<reference evidence="1" key="1">
    <citation type="journal article" date="2015" name="Nature">
        <title>Complex archaea that bridge the gap between prokaryotes and eukaryotes.</title>
        <authorList>
            <person name="Spang A."/>
            <person name="Saw J.H."/>
            <person name="Jorgensen S.L."/>
            <person name="Zaremba-Niedzwiedzka K."/>
            <person name="Martijn J."/>
            <person name="Lind A.E."/>
            <person name="van Eijk R."/>
            <person name="Schleper C."/>
            <person name="Guy L."/>
            <person name="Ettema T.J."/>
        </authorList>
    </citation>
    <scope>NUCLEOTIDE SEQUENCE</scope>
</reference>
<protein>
    <submittedName>
        <fullName evidence="1">Uncharacterized protein</fullName>
    </submittedName>
</protein>
<dbReference type="EMBL" id="LAZR01019401">
    <property type="protein sequence ID" value="KKL92669.1"/>
    <property type="molecule type" value="Genomic_DNA"/>
</dbReference>
<comment type="caution">
    <text evidence="1">The sequence shown here is derived from an EMBL/GenBank/DDBJ whole genome shotgun (WGS) entry which is preliminary data.</text>
</comment>
<dbReference type="AlphaFoldDB" id="A0A0F9G1S8"/>
<feature type="non-terminal residue" evidence="1">
    <location>
        <position position="1"/>
    </location>
</feature>
<sequence>GASPAEVRAILEHSQGRHVNDARKEIREISDKAVDKDEIFAKMIVGEDKDVRLTAVKDMVAEDVLRKIQDGKTFGAELVSATVQMVRSKLTKLGISKKSNQQPIVLGLGPGGALPANIQADEPIKRISSAEDEGEKNLIERYLQQAVKAARQMK</sequence>
<accession>A0A0F9G1S8</accession>
<evidence type="ECO:0000313" key="1">
    <source>
        <dbReference type="EMBL" id="KKL92669.1"/>
    </source>
</evidence>
<name>A0A0F9G1S8_9ZZZZ</name>
<organism evidence="1">
    <name type="scientific">marine sediment metagenome</name>
    <dbReference type="NCBI Taxonomy" id="412755"/>
    <lineage>
        <taxon>unclassified sequences</taxon>
        <taxon>metagenomes</taxon>
        <taxon>ecological metagenomes</taxon>
    </lineage>
</organism>
<gene>
    <name evidence="1" type="ORF">LCGC14_1882360</name>
</gene>
<proteinExistence type="predicted"/>